<name>A0A0F8YXP8_9ZZZZ</name>
<gene>
    <name evidence="2" type="ORF">LCGC14_2765740</name>
</gene>
<organism evidence="2">
    <name type="scientific">marine sediment metagenome</name>
    <dbReference type="NCBI Taxonomy" id="412755"/>
    <lineage>
        <taxon>unclassified sequences</taxon>
        <taxon>metagenomes</taxon>
        <taxon>ecological metagenomes</taxon>
    </lineage>
</organism>
<dbReference type="InterPro" id="IPR004590">
    <property type="entry name" value="ssDNA_annealing_RecT"/>
</dbReference>
<sequence length="249" mass="27771">MTQAVTIFRKELEIQQKALAEVLPQHLPVDRLSRTVISCVKAEPKLLNCDRGTLWKAVMTAAVFGLEVDGRQSVILPYGSKAQLNIMVSGLISLAYNAGFMIDAQVVRQSDEFDYEQGLDPWIKHRPASGQGRGNDNPVTHSYAVSWPIGHRADRVFDVLDLPDIIARRDVSAAWKYKKEKSLWGTNFPAMARKSAVKARANHLPWQVQKADELEGRADRGENTWAEKMPDGSINIDGEVIDEGKSDDC</sequence>
<reference evidence="2" key="1">
    <citation type="journal article" date="2015" name="Nature">
        <title>Complex archaea that bridge the gap between prokaryotes and eukaryotes.</title>
        <authorList>
            <person name="Spang A."/>
            <person name="Saw J.H."/>
            <person name="Jorgensen S.L."/>
            <person name="Zaremba-Niedzwiedzka K."/>
            <person name="Martijn J."/>
            <person name="Lind A.E."/>
            <person name="van Eijk R."/>
            <person name="Schleper C."/>
            <person name="Guy L."/>
            <person name="Ettema T.J."/>
        </authorList>
    </citation>
    <scope>NUCLEOTIDE SEQUENCE</scope>
</reference>
<comment type="caution">
    <text evidence="2">The sequence shown here is derived from an EMBL/GenBank/DDBJ whole genome shotgun (WGS) entry which is preliminary data.</text>
</comment>
<dbReference type="AlphaFoldDB" id="A0A0F8YXP8"/>
<evidence type="ECO:0000256" key="1">
    <source>
        <dbReference type="SAM" id="MobiDB-lite"/>
    </source>
</evidence>
<accession>A0A0F8YXP8</accession>
<dbReference type="GO" id="GO:0006259">
    <property type="term" value="P:DNA metabolic process"/>
    <property type="evidence" value="ECO:0007669"/>
    <property type="project" value="InterPro"/>
</dbReference>
<protein>
    <recommendedName>
        <fullName evidence="3">Recombinase RecT</fullName>
    </recommendedName>
</protein>
<evidence type="ECO:0008006" key="3">
    <source>
        <dbReference type="Google" id="ProtNLM"/>
    </source>
</evidence>
<dbReference type="EMBL" id="LAZR01050961">
    <property type="protein sequence ID" value="KKK86188.1"/>
    <property type="molecule type" value="Genomic_DNA"/>
</dbReference>
<evidence type="ECO:0000313" key="2">
    <source>
        <dbReference type="EMBL" id="KKK86188.1"/>
    </source>
</evidence>
<dbReference type="NCBIfam" id="TIGR00616">
    <property type="entry name" value="rect"/>
    <property type="match status" value="1"/>
</dbReference>
<dbReference type="Pfam" id="PF03837">
    <property type="entry name" value="RecT"/>
    <property type="match status" value="1"/>
</dbReference>
<dbReference type="GO" id="GO:0003677">
    <property type="term" value="F:DNA binding"/>
    <property type="evidence" value="ECO:0007669"/>
    <property type="project" value="InterPro"/>
</dbReference>
<dbReference type="InterPro" id="IPR018330">
    <property type="entry name" value="RecT_fam"/>
</dbReference>
<proteinExistence type="predicted"/>
<feature type="region of interest" description="Disordered" evidence="1">
    <location>
        <begin position="215"/>
        <end position="249"/>
    </location>
</feature>